<feature type="active site" evidence="5">
    <location>
        <position position="104"/>
    </location>
</feature>
<dbReference type="Gene3D" id="3.40.50.40">
    <property type="match status" value="1"/>
</dbReference>
<comment type="caution">
    <text evidence="8">The sequence shown here is derived from an EMBL/GenBank/DDBJ whole genome shotgun (WGS) entry which is preliminary data.</text>
</comment>
<dbReference type="InterPro" id="IPR027473">
    <property type="entry name" value="L-asparaginase_C"/>
</dbReference>
<feature type="binding site" evidence="4">
    <location>
        <position position="71"/>
    </location>
    <ligand>
        <name>substrate</name>
    </ligand>
</feature>
<dbReference type="InterPro" id="IPR027475">
    <property type="entry name" value="Asparaginase/glutaminase_AS2"/>
</dbReference>
<dbReference type="CDD" id="cd08964">
    <property type="entry name" value="L-asparaginase_II"/>
    <property type="match status" value="1"/>
</dbReference>
<accession>A0A254PY35</accession>
<organism evidence="8 9">
    <name type="scientific">Polynucleobacter campilacus</name>
    <dbReference type="NCBI Taxonomy" id="1743163"/>
    <lineage>
        <taxon>Bacteria</taxon>
        <taxon>Pseudomonadati</taxon>
        <taxon>Pseudomonadota</taxon>
        <taxon>Betaproteobacteria</taxon>
        <taxon>Burkholderiales</taxon>
        <taxon>Burkholderiaceae</taxon>
        <taxon>Polynucleobacter</taxon>
    </lineage>
</organism>
<sequence>MSSNQVKAENSPHILVLGMGGTIAGLASNPTENPSSYKAGELGIETLLATIQESIPGHLKLLAQQVANINSRDLGEDLLTLLGNLVKTSLENPAVQGIVITHGTDTIEEAGFFLAATCGKLAENLGKRVVLTGAMLPANAPQADGPLNLLDALKWAATAPENCPGGVFAVFAGKVCLARDLAKRHTSALNAPLMDSPSSPVGLVNPSWMSRVRAIQKVSGDDLTIPQDLWPWVEILTSHAGARSETIEFLTNKGIQGLVLAGTGLGGFHQAWDEALKLAQDKGIAIIKTTRTGAGKIEEESALGLTAGNLCAPRARIALQLALNAAKADKSLTWQDFFARMAVLPDIR</sequence>
<dbReference type="EMBL" id="NGUP01000001">
    <property type="protein sequence ID" value="OWS71214.1"/>
    <property type="molecule type" value="Genomic_DNA"/>
</dbReference>
<evidence type="ECO:0000256" key="2">
    <source>
        <dbReference type="ARBA" id="ARBA00022801"/>
    </source>
</evidence>
<dbReference type="InterPro" id="IPR037152">
    <property type="entry name" value="L-asparaginase_N_sf"/>
</dbReference>
<dbReference type="AlphaFoldDB" id="A0A254PY35"/>
<evidence type="ECO:0000256" key="4">
    <source>
        <dbReference type="PIRSR" id="PIRSR001220-2"/>
    </source>
</evidence>
<dbReference type="Pfam" id="PF17763">
    <property type="entry name" value="Asparaginase_C"/>
    <property type="match status" value="1"/>
</dbReference>
<dbReference type="SUPFAM" id="SSF53774">
    <property type="entry name" value="Glutaminase/Asparaginase"/>
    <property type="match status" value="1"/>
</dbReference>
<dbReference type="PIRSF" id="PIRSF001220">
    <property type="entry name" value="L-ASNase_gatD"/>
    <property type="match status" value="1"/>
</dbReference>
<dbReference type="PROSITE" id="PS00917">
    <property type="entry name" value="ASN_GLN_ASE_2"/>
    <property type="match status" value="1"/>
</dbReference>
<feature type="active site" description="O-isoaspartyl threonine intermediate" evidence="3">
    <location>
        <position position="22"/>
    </location>
</feature>
<evidence type="ECO:0000256" key="3">
    <source>
        <dbReference type="PIRSR" id="PIRSR001220-1"/>
    </source>
</evidence>
<dbReference type="InterPro" id="IPR027474">
    <property type="entry name" value="L-asparaginase_N"/>
</dbReference>
<comment type="similarity">
    <text evidence="1">Belongs to the asparaginase 1 family.</text>
</comment>
<evidence type="ECO:0000256" key="1">
    <source>
        <dbReference type="ARBA" id="ARBA00010518"/>
    </source>
</evidence>
<keyword evidence="9" id="KW-1185">Reference proteome</keyword>
<proteinExistence type="inferred from homology"/>
<protein>
    <submittedName>
        <fullName evidence="8">L-asparaginase</fullName>
    </submittedName>
</protein>
<dbReference type="PIRSF" id="PIRSF500176">
    <property type="entry name" value="L_ASNase"/>
    <property type="match status" value="1"/>
</dbReference>
<evidence type="ECO:0000259" key="6">
    <source>
        <dbReference type="Pfam" id="PF00710"/>
    </source>
</evidence>
<evidence type="ECO:0000256" key="5">
    <source>
        <dbReference type="PROSITE-ProRule" id="PRU10100"/>
    </source>
</evidence>
<dbReference type="InterPro" id="IPR036152">
    <property type="entry name" value="Asp/glu_Ase-like_sf"/>
</dbReference>
<evidence type="ECO:0000313" key="8">
    <source>
        <dbReference type="EMBL" id="OWS71214.1"/>
    </source>
</evidence>
<name>A0A254PY35_9BURK</name>
<dbReference type="Pfam" id="PF00710">
    <property type="entry name" value="Asparaginase"/>
    <property type="match status" value="1"/>
</dbReference>
<dbReference type="PRINTS" id="PR00139">
    <property type="entry name" value="ASNGLNASE"/>
</dbReference>
<feature type="domain" description="L-asparaginase N-terminal" evidence="6">
    <location>
        <begin position="13"/>
        <end position="191"/>
    </location>
</feature>
<dbReference type="PROSITE" id="PS51732">
    <property type="entry name" value="ASN_GLN_ASE_3"/>
    <property type="match status" value="1"/>
</dbReference>
<dbReference type="SFLD" id="SFLDS00057">
    <property type="entry name" value="Glutaminase/Asparaginase"/>
    <property type="match status" value="1"/>
</dbReference>
<feature type="domain" description="Asparaginase/glutaminase C-terminal" evidence="7">
    <location>
        <begin position="233"/>
        <end position="328"/>
    </location>
</feature>
<dbReference type="PANTHER" id="PTHR11707:SF28">
    <property type="entry name" value="60 KDA LYSOPHOSPHOLIPASE"/>
    <property type="match status" value="1"/>
</dbReference>
<dbReference type="Gene3D" id="3.40.50.1170">
    <property type="entry name" value="L-asparaginase, N-terminal domain"/>
    <property type="match status" value="1"/>
</dbReference>
<dbReference type="InterPro" id="IPR040919">
    <property type="entry name" value="Asparaginase_C"/>
</dbReference>
<dbReference type="SMART" id="SM00870">
    <property type="entry name" value="Asparaginase"/>
    <property type="match status" value="1"/>
</dbReference>
<keyword evidence="2" id="KW-0378">Hydrolase</keyword>
<dbReference type="Proteomes" id="UP000197528">
    <property type="component" value="Unassembled WGS sequence"/>
</dbReference>
<dbReference type="GO" id="GO:0006528">
    <property type="term" value="P:asparagine metabolic process"/>
    <property type="evidence" value="ECO:0007669"/>
    <property type="project" value="InterPro"/>
</dbReference>
<reference evidence="8 9" key="1">
    <citation type="submission" date="2017-05" db="EMBL/GenBank/DDBJ databases">
        <title>Genome of Polynucleobacter sp. MWH-Feld-100.</title>
        <authorList>
            <person name="Hahn M.W."/>
        </authorList>
    </citation>
    <scope>NUCLEOTIDE SEQUENCE [LARGE SCALE GENOMIC DNA]</scope>
    <source>
        <strain evidence="8 9">MWH-Feld-100</strain>
    </source>
</reference>
<evidence type="ECO:0000259" key="7">
    <source>
        <dbReference type="Pfam" id="PF17763"/>
    </source>
</evidence>
<dbReference type="PANTHER" id="PTHR11707">
    <property type="entry name" value="L-ASPARAGINASE"/>
    <property type="match status" value="1"/>
</dbReference>
<gene>
    <name evidence="8" type="ORF">CBI31_00575</name>
</gene>
<feature type="binding site" evidence="4">
    <location>
        <begin position="104"/>
        <end position="105"/>
    </location>
    <ligand>
        <name>substrate</name>
    </ligand>
</feature>
<dbReference type="InterPro" id="IPR004550">
    <property type="entry name" value="AsnASE_II"/>
</dbReference>
<dbReference type="InterPro" id="IPR006034">
    <property type="entry name" value="Asparaginase/glutaminase-like"/>
</dbReference>
<evidence type="ECO:0000313" key="9">
    <source>
        <dbReference type="Proteomes" id="UP000197528"/>
    </source>
</evidence>
<dbReference type="GO" id="GO:0004067">
    <property type="term" value="F:asparaginase activity"/>
    <property type="evidence" value="ECO:0007669"/>
    <property type="project" value="UniProtKB-UniRule"/>
</dbReference>